<dbReference type="InParanoid" id="A0A059C2V8"/>
<dbReference type="InterPro" id="IPR036638">
    <property type="entry name" value="HLH_DNA-bd_sf"/>
</dbReference>
<dbReference type="InterPro" id="IPR011598">
    <property type="entry name" value="bHLH_dom"/>
</dbReference>
<feature type="region of interest" description="Disordered" evidence="7">
    <location>
        <begin position="215"/>
        <end position="243"/>
    </location>
</feature>
<evidence type="ECO:0000313" key="9">
    <source>
        <dbReference type="EMBL" id="KCW72574.1"/>
    </source>
</evidence>
<evidence type="ECO:0000256" key="3">
    <source>
        <dbReference type="ARBA" id="ARBA00023125"/>
    </source>
</evidence>
<dbReference type="Pfam" id="PF14215">
    <property type="entry name" value="bHLH-MYC_N"/>
    <property type="match status" value="1"/>
</dbReference>
<evidence type="ECO:0000256" key="5">
    <source>
        <dbReference type="ARBA" id="ARBA00023242"/>
    </source>
</evidence>
<dbReference type="GO" id="GO:0003700">
    <property type="term" value="F:DNA-binding transcription factor activity"/>
    <property type="evidence" value="ECO:0000318"/>
    <property type="project" value="GO_Central"/>
</dbReference>
<organism evidence="9">
    <name type="scientific">Eucalyptus grandis</name>
    <name type="common">Flooded gum</name>
    <dbReference type="NCBI Taxonomy" id="71139"/>
    <lineage>
        <taxon>Eukaryota</taxon>
        <taxon>Viridiplantae</taxon>
        <taxon>Streptophyta</taxon>
        <taxon>Embryophyta</taxon>
        <taxon>Tracheophyta</taxon>
        <taxon>Spermatophyta</taxon>
        <taxon>Magnoliopsida</taxon>
        <taxon>eudicotyledons</taxon>
        <taxon>Gunneridae</taxon>
        <taxon>Pentapetalae</taxon>
        <taxon>rosids</taxon>
        <taxon>malvids</taxon>
        <taxon>Myrtales</taxon>
        <taxon>Myrtaceae</taxon>
        <taxon>Myrtoideae</taxon>
        <taxon>Eucalypteae</taxon>
        <taxon>Eucalyptus</taxon>
    </lineage>
</organism>
<feature type="domain" description="BHLH" evidence="8">
    <location>
        <begin position="289"/>
        <end position="338"/>
    </location>
</feature>
<gene>
    <name evidence="9" type="ORF">EUGRSUZ_E01043</name>
</gene>
<dbReference type="AlphaFoldDB" id="A0A059C2V8"/>
<accession>A0A059C2V8</accession>
<dbReference type="InterPro" id="IPR054502">
    <property type="entry name" value="bHLH-TF_ACT-like_plant"/>
</dbReference>
<dbReference type="SUPFAM" id="SSF47459">
    <property type="entry name" value="HLH, helix-loop-helix DNA-binding domain"/>
    <property type="match status" value="1"/>
</dbReference>
<dbReference type="Gramene" id="KCW72574">
    <property type="protein sequence ID" value="KCW72574"/>
    <property type="gene ID" value="EUGRSUZ_E01043"/>
</dbReference>
<dbReference type="OMA" id="CRIHETE"/>
<dbReference type="Pfam" id="PF00010">
    <property type="entry name" value="HLH"/>
    <property type="match status" value="1"/>
</dbReference>
<protein>
    <recommendedName>
        <fullName evidence="6">Transcription factor</fullName>
        <shortName evidence="6">bHLH transcription factor</shortName>
    </recommendedName>
    <alternativeName>
        <fullName evidence="6">Basic helix-loop-helix protein</fullName>
    </alternativeName>
</protein>
<dbReference type="SMART" id="SM00353">
    <property type="entry name" value="HLH"/>
    <property type="match status" value="1"/>
</dbReference>
<keyword evidence="2 6" id="KW-0805">Transcription regulation</keyword>
<dbReference type="eggNOG" id="ENOG502QWIW">
    <property type="taxonomic scope" value="Eukaryota"/>
</dbReference>
<keyword evidence="3" id="KW-0238">DNA-binding</keyword>
<dbReference type="PANTHER" id="PTHR11514">
    <property type="entry name" value="MYC"/>
    <property type="match status" value="1"/>
</dbReference>
<feature type="compositionally biased region" description="Polar residues" evidence="7">
    <location>
        <begin position="233"/>
        <end position="243"/>
    </location>
</feature>
<dbReference type="InterPro" id="IPR025610">
    <property type="entry name" value="MYC/MYB_N"/>
</dbReference>
<dbReference type="Pfam" id="PF22754">
    <property type="entry name" value="bHLH-TF_ACT-like_plant"/>
    <property type="match status" value="1"/>
</dbReference>
<dbReference type="EMBL" id="KK198757">
    <property type="protein sequence ID" value="KCW72574.1"/>
    <property type="molecule type" value="Genomic_DNA"/>
</dbReference>
<dbReference type="GO" id="GO:0000976">
    <property type="term" value="F:transcription cis-regulatory region binding"/>
    <property type="evidence" value="ECO:0000318"/>
    <property type="project" value="GO_Central"/>
</dbReference>
<dbReference type="InterPro" id="IPR045084">
    <property type="entry name" value="AIB/MYC-like"/>
</dbReference>
<evidence type="ECO:0000256" key="6">
    <source>
        <dbReference type="RuleBase" id="RU369104"/>
    </source>
</evidence>
<evidence type="ECO:0000259" key="8">
    <source>
        <dbReference type="PROSITE" id="PS50888"/>
    </source>
</evidence>
<dbReference type="PROSITE" id="PS50888">
    <property type="entry name" value="BHLH"/>
    <property type="match status" value="1"/>
</dbReference>
<dbReference type="PANTHER" id="PTHR11514:SF115">
    <property type="entry name" value="TRANSCRIPTION FACTOR"/>
    <property type="match status" value="1"/>
</dbReference>
<dbReference type="GO" id="GO:0006355">
    <property type="term" value="P:regulation of DNA-templated transcription"/>
    <property type="evidence" value="ECO:0000318"/>
    <property type="project" value="GO_Central"/>
</dbReference>
<comment type="subcellular location">
    <subcellularLocation>
        <location evidence="1 6">Nucleus</location>
    </subcellularLocation>
</comment>
<evidence type="ECO:0000256" key="4">
    <source>
        <dbReference type="ARBA" id="ARBA00023163"/>
    </source>
</evidence>
<dbReference type="Gene3D" id="4.10.280.10">
    <property type="entry name" value="Helix-loop-helix DNA-binding domain"/>
    <property type="match status" value="1"/>
</dbReference>
<name>A0A059C2V8_EUCGR</name>
<dbReference type="GO" id="GO:0046983">
    <property type="term" value="F:protein dimerization activity"/>
    <property type="evidence" value="ECO:0007669"/>
    <property type="project" value="InterPro"/>
</dbReference>
<keyword evidence="4 6" id="KW-0804">Transcription</keyword>
<evidence type="ECO:0000256" key="7">
    <source>
        <dbReference type="SAM" id="MobiDB-lite"/>
    </source>
</evidence>
<dbReference type="GO" id="GO:0005634">
    <property type="term" value="C:nucleus"/>
    <property type="evidence" value="ECO:0000318"/>
    <property type="project" value="GO_Central"/>
</dbReference>
<sequence>MAEITSSASSSSLVPLPKETSLNLQQYFHFLLQIRPDDWVYSIFWQPSRDDRGCPVLIWGDGQFRGMKDLTPKNSTNQRVFKEVGTLGSAGFNASSNMDTKLVQNEVSDLERYYIVSATRSYSFEESILGWALCSGTHIWLCGEDELGIYECERVREARTTGIKSIVCISTPCDTGVLELGSTKRLHEDWSLVRLAKSLFTSHFLSTGITPHVHEEHQSNGVPKEACSALDGTGTSRSDTCPSETYGLLGSKRDLKRVGVSQNITSSNKSVTIAKMERDETEIARLPSPLRLNHVEAERQRREKLKQGFYALRSVVPKVTKMDKASLLSDAVSYIKELRSRIDELEGELKFPPPKIGLSKVAGRFGDKTEPISPVSKIGSSPWLNVVKGLSKMEVGVKVVGDEAVVWVRSPNWDHPAARLMGALKELQLEVHHASMSSVKDMMLQDVVIRTPIGWASEESLRDAILARLCKV</sequence>
<reference evidence="9" key="1">
    <citation type="submission" date="2013-07" db="EMBL/GenBank/DDBJ databases">
        <title>The genome of Eucalyptus grandis.</title>
        <authorList>
            <person name="Schmutz J."/>
            <person name="Hayes R."/>
            <person name="Myburg A."/>
            <person name="Tuskan G."/>
            <person name="Grattapaglia D."/>
            <person name="Rokhsar D.S."/>
        </authorList>
    </citation>
    <scope>NUCLEOTIDE SEQUENCE</scope>
    <source>
        <tissue evidence="9">Leaf extractions</tissue>
    </source>
</reference>
<keyword evidence="5 6" id="KW-0539">Nucleus</keyword>
<evidence type="ECO:0000256" key="2">
    <source>
        <dbReference type="ARBA" id="ARBA00023015"/>
    </source>
</evidence>
<evidence type="ECO:0000256" key="1">
    <source>
        <dbReference type="ARBA" id="ARBA00004123"/>
    </source>
</evidence>
<proteinExistence type="predicted"/>